<dbReference type="Proteomes" id="UP000078437">
    <property type="component" value="Chromosome"/>
</dbReference>
<dbReference type="KEGG" id="agy:ATC03_03225"/>
<dbReference type="OrthoDB" id="3696279at2"/>
<evidence type="ECO:0000256" key="1">
    <source>
        <dbReference type="SAM" id="SignalP"/>
    </source>
</evidence>
<evidence type="ECO:0008006" key="4">
    <source>
        <dbReference type="Google" id="ProtNLM"/>
    </source>
</evidence>
<feature type="signal peptide" evidence="1">
    <location>
        <begin position="1"/>
        <end position="29"/>
    </location>
</feature>
<dbReference type="STRING" id="453304.ATC03_03225"/>
<reference evidence="3" key="2">
    <citation type="submission" date="2016-01" db="EMBL/GenBank/DDBJ databases">
        <title>Complete genome sequence of Agromyces aureus AR33T and comparison with related organisms.</title>
        <authorList>
            <person name="Corretto E."/>
            <person name="Antonielli L."/>
            <person name="Sessitsch A."/>
            <person name="Brader G."/>
        </authorList>
    </citation>
    <scope>NUCLEOTIDE SEQUENCE [LARGE SCALE GENOMIC DNA]</scope>
    <source>
        <strain evidence="3">AR33</strain>
    </source>
</reference>
<gene>
    <name evidence="2" type="ORF">ATC03_03225</name>
</gene>
<proteinExistence type="predicted"/>
<dbReference type="EMBL" id="CP013979">
    <property type="protein sequence ID" value="ANJ25899.1"/>
    <property type="molecule type" value="Genomic_DNA"/>
</dbReference>
<accession>A0A191WCJ1</accession>
<evidence type="ECO:0000313" key="2">
    <source>
        <dbReference type="EMBL" id="ANJ25899.1"/>
    </source>
</evidence>
<evidence type="ECO:0000313" key="3">
    <source>
        <dbReference type="Proteomes" id="UP000078437"/>
    </source>
</evidence>
<keyword evidence="1" id="KW-0732">Signal</keyword>
<feature type="chain" id="PRO_5008249313" description="WxL domain-containing protein" evidence="1">
    <location>
        <begin position="30"/>
        <end position="210"/>
    </location>
</feature>
<sequence>MRRRNMRIAVITTATGALLLAGQAGIAAAEEQSHGGGEVDVNVAISEITEPGVLAMSIAGTAVNLTENGSDELVRQFTGTLPTVTITDTRSAEEIPDGAAWYVLGSATAFTGDAGQAPIGAGHLGWAPALIDGGGSGLVAAGDEVQTVLDDDAAPDNVGLVDQELFASAFDSGEIATEGSWTANASLFLRTPSTVGAGQYSGTITLSLFE</sequence>
<organism evidence="2 3">
    <name type="scientific">Agromyces aureus</name>
    <dbReference type="NCBI Taxonomy" id="453304"/>
    <lineage>
        <taxon>Bacteria</taxon>
        <taxon>Bacillati</taxon>
        <taxon>Actinomycetota</taxon>
        <taxon>Actinomycetes</taxon>
        <taxon>Micrococcales</taxon>
        <taxon>Microbacteriaceae</taxon>
        <taxon>Agromyces</taxon>
    </lineage>
</organism>
<name>A0A191WCJ1_9MICO</name>
<keyword evidence="3" id="KW-1185">Reference proteome</keyword>
<protein>
    <recommendedName>
        <fullName evidence="4">WxL domain-containing protein</fullName>
    </recommendedName>
</protein>
<reference evidence="2 3" key="1">
    <citation type="journal article" date="2016" name="Int. J. Syst. Evol. Microbiol.">
        <title>Agromyces aureus sp. nov., isolated from the rhizosphere of Salix caprea L. grown in a heavy-metal-contaminated soil.</title>
        <authorList>
            <person name="Corretto E."/>
            <person name="Antonielli L."/>
            <person name="Sessitsch A."/>
            <person name="Compant S."/>
            <person name="Gorfer M."/>
            <person name="Kuffner M."/>
            <person name="Brader G."/>
        </authorList>
    </citation>
    <scope>NUCLEOTIDE SEQUENCE [LARGE SCALE GENOMIC DNA]</scope>
    <source>
        <strain evidence="2 3">AR33</strain>
    </source>
</reference>
<dbReference type="RefSeq" id="WP_067873031.1">
    <property type="nucleotide sequence ID" value="NZ_WBIO01000006.1"/>
</dbReference>
<dbReference type="AlphaFoldDB" id="A0A191WCJ1"/>